<keyword evidence="1" id="KW-1133">Transmembrane helix</keyword>
<dbReference type="AlphaFoldDB" id="A0AAV7J4Z3"/>
<organism evidence="2 3">
    <name type="scientific">Cotesia glomerata</name>
    <name type="common">Lepidopteran parasitic wasp</name>
    <name type="synonym">Apanteles glomeratus</name>
    <dbReference type="NCBI Taxonomy" id="32391"/>
    <lineage>
        <taxon>Eukaryota</taxon>
        <taxon>Metazoa</taxon>
        <taxon>Ecdysozoa</taxon>
        <taxon>Arthropoda</taxon>
        <taxon>Hexapoda</taxon>
        <taxon>Insecta</taxon>
        <taxon>Pterygota</taxon>
        <taxon>Neoptera</taxon>
        <taxon>Endopterygota</taxon>
        <taxon>Hymenoptera</taxon>
        <taxon>Apocrita</taxon>
        <taxon>Ichneumonoidea</taxon>
        <taxon>Braconidae</taxon>
        <taxon>Microgastrinae</taxon>
        <taxon>Cotesia</taxon>
    </lineage>
</organism>
<feature type="transmembrane region" description="Helical" evidence="1">
    <location>
        <begin position="96"/>
        <end position="117"/>
    </location>
</feature>
<keyword evidence="1" id="KW-0472">Membrane</keyword>
<gene>
    <name evidence="2" type="ORF">KQX54_005667</name>
</gene>
<accession>A0AAV7J4Z3</accession>
<evidence type="ECO:0000256" key="1">
    <source>
        <dbReference type="SAM" id="Phobius"/>
    </source>
</evidence>
<keyword evidence="1" id="KW-0812">Transmembrane</keyword>
<keyword evidence="3" id="KW-1185">Reference proteome</keyword>
<evidence type="ECO:0000313" key="3">
    <source>
        <dbReference type="Proteomes" id="UP000826195"/>
    </source>
</evidence>
<reference evidence="2 3" key="1">
    <citation type="journal article" date="2021" name="J. Hered.">
        <title>A chromosome-level genome assembly of the parasitoid wasp, Cotesia glomerata (Hymenoptera: Braconidae).</title>
        <authorList>
            <person name="Pinto B.J."/>
            <person name="Weis J.J."/>
            <person name="Gamble T."/>
            <person name="Ode P.J."/>
            <person name="Paul R."/>
            <person name="Zaspel J.M."/>
        </authorList>
    </citation>
    <scope>NUCLEOTIDE SEQUENCE [LARGE SCALE GENOMIC DNA]</scope>
    <source>
        <strain evidence="2">CgM1</strain>
    </source>
</reference>
<name>A0AAV7J4Z3_COTGL</name>
<sequence>MTCKNIKYKLCPQEVLTVWTPAGEVKRDPMEINGIGVSGVFVAHSTTCDTPRINSAPTNIPSGILSSVCGLAVALEHVTFVKKSHYTGIGSSYCSLYTTSLVILPATRLVVVMCYVYKSS</sequence>
<protein>
    <submittedName>
        <fullName evidence="2">Uncharacterized protein</fullName>
    </submittedName>
</protein>
<dbReference type="Proteomes" id="UP000826195">
    <property type="component" value="Unassembled WGS sequence"/>
</dbReference>
<dbReference type="EMBL" id="JAHXZJ010000001">
    <property type="protein sequence ID" value="KAH0566942.1"/>
    <property type="molecule type" value="Genomic_DNA"/>
</dbReference>
<comment type="caution">
    <text evidence="2">The sequence shown here is derived from an EMBL/GenBank/DDBJ whole genome shotgun (WGS) entry which is preliminary data.</text>
</comment>
<evidence type="ECO:0000313" key="2">
    <source>
        <dbReference type="EMBL" id="KAH0566942.1"/>
    </source>
</evidence>
<proteinExistence type="predicted"/>